<reference evidence="1 2" key="1">
    <citation type="submission" date="2024-11" db="EMBL/GenBank/DDBJ databases">
        <title>Chromosome-level genome assembly of the freshwater bivalve Anodonta woodiana.</title>
        <authorList>
            <person name="Chen X."/>
        </authorList>
    </citation>
    <scope>NUCLEOTIDE SEQUENCE [LARGE SCALE GENOMIC DNA]</scope>
    <source>
        <strain evidence="1">MN2024</strain>
        <tissue evidence="1">Gills</tissue>
    </source>
</reference>
<evidence type="ECO:0000313" key="1">
    <source>
        <dbReference type="EMBL" id="KAL3868794.1"/>
    </source>
</evidence>
<organism evidence="1 2">
    <name type="scientific">Sinanodonta woodiana</name>
    <name type="common">Chinese pond mussel</name>
    <name type="synonym">Anodonta woodiana</name>
    <dbReference type="NCBI Taxonomy" id="1069815"/>
    <lineage>
        <taxon>Eukaryota</taxon>
        <taxon>Metazoa</taxon>
        <taxon>Spiralia</taxon>
        <taxon>Lophotrochozoa</taxon>
        <taxon>Mollusca</taxon>
        <taxon>Bivalvia</taxon>
        <taxon>Autobranchia</taxon>
        <taxon>Heteroconchia</taxon>
        <taxon>Palaeoheterodonta</taxon>
        <taxon>Unionida</taxon>
        <taxon>Unionoidea</taxon>
        <taxon>Unionidae</taxon>
        <taxon>Unioninae</taxon>
        <taxon>Sinanodonta</taxon>
    </lineage>
</organism>
<sequence>MDFPSVKLFIEQLKSSVPRDVGKKFPEWSCQWNGKELKFTLIWIQGIVEQTFDNGDTIELKDKTGTIKINGCNKIPFQLAKVVAGQYLLVIGQPLKEAGCTAVRAIKIQNLSTNSALEKMWPLEVMDQMMYLTNNSSSNPDHLDVIHC</sequence>
<dbReference type="Gene3D" id="2.40.50.140">
    <property type="entry name" value="Nucleic acid-binding proteins"/>
    <property type="match status" value="1"/>
</dbReference>
<proteinExistence type="predicted"/>
<dbReference type="Pfam" id="PF16100">
    <property type="entry name" value="RMI2"/>
    <property type="match status" value="1"/>
</dbReference>
<evidence type="ECO:0008006" key="3">
    <source>
        <dbReference type="Google" id="ProtNLM"/>
    </source>
</evidence>
<keyword evidence="2" id="KW-1185">Reference proteome</keyword>
<dbReference type="InterPro" id="IPR032245">
    <property type="entry name" value="RMI2"/>
</dbReference>
<dbReference type="AlphaFoldDB" id="A0ABD3W4J3"/>
<comment type="caution">
    <text evidence="1">The sequence shown here is derived from an EMBL/GenBank/DDBJ whole genome shotgun (WGS) entry which is preliminary data.</text>
</comment>
<dbReference type="EMBL" id="JBJQND010000008">
    <property type="protein sequence ID" value="KAL3868794.1"/>
    <property type="molecule type" value="Genomic_DNA"/>
</dbReference>
<dbReference type="PANTHER" id="PTHR33962">
    <property type="entry name" value="RECQ-MEDIATED GENOME INSTABILITY PROTEIN 2 RMI2"/>
    <property type="match status" value="1"/>
</dbReference>
<accession>A0ABD3W4J3</accession>
<dbReference type="InterPro" id="IPR012340">
    <property type="entry name" value="NA-bd_OB-fold"/>
</dbReference>
<dbReference type="Proteomes" id="UP001634394">
    <property type="component" value="Unassembled WGS sequence"/>
</dbReference>
<dbReference type="PANTHER" id="PTHR33962:SF1">
    <property type="entry name" value="RECQ-MEDIATED GENOME INSTABILITY PROTEIN 2"/>
    <property type="match status" value="1"/>
</dbReference>
<gene>
    <name evidence="1" type="ORF">ACJMK2_041554</name>
</gene>
<name>A0ABD3W4J3_SINWO</name>
<protein>
    <recommendedName>
        <fullName evidence="3">RecQ-mediated genome instability protein 2</fullName>
    </recommendedName>
</protein>
<evidence type="ECO:0000313" key="2">
    <source>
        <dbReference type="Proteomes" id="UP001634394"/>
    </source>
</evidence>